<keyword evidence="8" id="KW-1185">Reference proteome</keyword>
<dbReference type="PANTHER" id="PTHR12050">
    <property type="entry name" value="LEPTIN RECEPTOR-RELATED"/>
    <property type="match status" value="1"/>
</dbReference>
<sequence>MLVVLACALPTFGNNWWPMFVLVFYILSPIPLLIAGRVSDTDALSGASSAIKETCLFLTTGVVVSAYGLPFILCRTGTIQMGAALLVMAGNTWCFITILIFFMIFNRDDDFDFQMW</sequence>
<evidence type="ECO:0000256" key="4">
    <source>
        <dbReference type="ARBA" id="ARBA00022989"/>
    </source>
</evidence>
<feature type="transmembrane region" description="Helical" evidence="6">
    <location>
        <begin position="79"/>
        <end position="105"/>
    </location>
</feature>
<dbReference type="Proteomes" id="UP001152320">
    <property type="component" value="Chromosome 6"/>
</dbReference>
<keyword evidence="5 6" id="KW-0472">Membrane</keyword>
<comment type="similarity">
    <text evidence="2">Belongs to the OB-RGRP/VPS55 family.</text>
</comment>
<gene>
    <name evidence="7" type="ORF">HOLleu_15393</name>
</gene>
<dbReference type="PANTHER" id="PTHR12050:SF0">
    <property type="entry name" value="RH04491P"/>
    <property type="match status" value="1"/>
</dbReference>
<reference evidence="7" key="1">
    <citation type="submission" date="2021-10" db="EMBL/GenBank/DDBJ databases">
        <title>Tropical sea cucumber genome reveals ecological adaptation and Cuvierian tubules defense mechanism.</title>
        <authorList>
            <person name="Chen T."/>
        </authorList>
    </citation>
    <scope>NUCLEOTIDE SEQUENCE</scope>
    <source>
        <strain evidence="7">Nanhai2018</strain>
        <tissue evidence="7">Muscle</tissue>
    </source>
</reference>
<proteinExistence type="inferred from homology"/>
<evidence type="ECO:0000313" key="8">
    <source>
        <dbReference type="Proteomes" id="UP001152320"/>
    </source>
</evidence>
<evidence type="ECO:0000256" key="1">
    <source>
        <dbReference type="ARBA" id="ARBA00004141"/>
    </source>
</evidence>
<name>A0A9Q1C7X0_HOLLE</name>
<comment type="caution">
    <text evidence="7">The sequence shown here is derived from an EMBL/GenBank/DDBJ whole genome shotgun (WGS) entry which is preliminary data.</text>
</comment>
<dbReference type="AlphaFoldDB" id="A0A9Q1C7X0"/>
<evidence type="ECO:0000256" key="6">
    <source>
        <dbReference type="SAM" id="Phobius"/>
    </source>
</evidence>
<feature type="transmembrane region" description="Helical" evidence="6">
    <location>
        <begin position="16"/>
        <end position="34"/>
    </location>
</feature>
<keyword evidence="7" id="KW-0675">Receptor</keyword>
<protein>
    <submittedName>
        <fullName evidence="7">Leptin receptor gene-related protein</fullName>
    </submittedName>
</protein>
<evidence type="ECO:0000313" key="7">
    <source>
        <dbReference type="EMBL" id="KAJ8040938.1"/>
    </source>
</evidence>
<organism evidence="7 8">
    <name type="scientific">Holothuria leucospilota</name>
    <name type="common">Black long sea cucumber</name>
    <name type="synonym">Mertensiothuria leucospilota</name>
    <dbReference type="NCBI Taxonomy" id="206669"/>
    <lineage>
        <taxon>Eukaryota</taxon>
        <taxon>Metazoa</taxon>
        <taxon>Echinodermata</taxon>
        <taxon>Eleutherozoa</taxon>
        <taxon>Echinozoa</taxon>
        <taxon>Holothuroidea</taxon>
        <taxon>Aspidochirotacea</taxon>
        <taxon>Aspidochirotida</taxon>
        <taxon>Holothuriidae</taxon>
        <taxon>Holothuria</taxon>
    </lineage>
</organism>
<comment type="subcellular location">
    <subcellularLocation>
        <location evidence="1">Membrane</location>
        <topology evidence="1">Multi-pass membrane protein</topology>
    </subcellularLocation>
</comment>
<evidence type="ECO:0000256" key="3">
    <source>
        <dbReference type="ARBA" id="ARBA00022692"/>
    </source>
</evidence>
<feature type="transmembrane region" description="Helical" evidence="6">
    <location>
        <begin position="55"/>
        <end position="73"/>
    </location>
</feature>
<keyword evidence="4 6" id="KW-1133">Transmembrane helix</keyword>
<dbReference type="GO" id="GO:0005768">
    <property type="term" value="C:endosome"/>
    <property type="evidence" value="ECO:0007669"/>
    <property type="project" value="TreeGrafter"/>
</dbReference>
<evidence type="ECO:0000256" key="2">
    <source>
        <dbReference type="ARBA" id="ARBA00005645"/>
    </source>
</evidence>
<accession>A0A9Q1C7X0</accession>
<evidence type="ECO:0000256" key="5">
    <source>
        <dbReference type="ARBA" id="ARBA00023136"/>
    </source>
</evidence>
<dbReference type="OrthoDB" id="14246at2759"/>
<dbReference type="EMBL" id="JAIZAY010000006">
    <property type="protein sequence ID" value="KAJ8040938.1"/>
    <property type="molecule type" value="Genomic_DNA"/>
</dbReference>
<dbReference type="Pfam" id="PF04133">
    <property type="entry name" value="Vps55"/>
    <property type="match status" value="1"/>
</dbReference>
<keyword evidence="3 6" id="KW-0812">Transmembrane</keyword>
<dbReference type="GO" id="GO:0032511">
    <property type="term" value="P:late endosome to vacuole transport via multivesicular body sorting pathway"/>
    <property type="evidence" value="ECO:0007669"/>
    <property type="project" value="TreeGrafter"/>
</dbReference>
<dbReference type="GO" id="GO:0016020">
    <property type="term" value="C:membrane"/>
    <property type="evidence" value="ECO:0007669"/>
    <property type="project" value="UniProtKB-SubCell"/>
</dbReference>
<dbReference type="InterPro" id="IPR007262">
    <property type="entry name" value="Vps55/LEPROT"/>
</dbReference>